<gene>
    <name evidence="2" type="ORF">M408DRAFT_329652</name>
</gene>
<dbReference type="SUPFAM" id="SSF54928">
    <property type="entry name" value="RNA-binding domain, RBD"/>
    <property type="match status" value="1"/>
</dbReference>
<evidence type="ECO:0000256" key="1">
    <source>
        <dbReference type="SAM" id="MobiDB-lite"/>
    </source>
</evidence>
<evidence type="ECO:0008006" key="4">
    <source>
        <dbReference type="Google" id="ProtNLM"/>
    </source>
</evidence>
<accession>A0A0C3B749</accession>
<dbReference type="GO" id="GO:0003676">
    <property type="term" value="F:nucleic acid binding"/>
    <property type="evidence" value="ECO:0007669"/>
    <property type="project" value="InterPro"/>
</dbReference>
<feature type="compositionally biased region" description="Polar residues" evidence="1">
    <location>
        <begin position="165"/>
        <end position="174"/>
    </location>
</feature>
<dbReference type="HOGENOM" id="CLU_918790_0_0_1"/>
<dbReference type="Proteomes" id="UP000054097">
    <property type="component" value="Unassembled WGS sequence"/>
</dbReference>
<dbReference type="EMBL" id="KN824295">
    <property type="protein sequence ID" value="KIM27979.1"/>
    <property type="molecule type" value="Genomic_DNA"/>
</dbReference>
<name>A0A0C3B749_SERVB</name>
<reference evidence="3" key="2">
    <citation type="submission" date="2015-01" db="EMBL/GenBank/DDBJ databases">
        <title>Evolutionary Origins and Diversification of the Mycorrhizal Mutualists.</title>
        <authorList>
            <consortium name="DOE Joint Genome Institute"/>
            <consortium name="Mycorrhizal Genomics Consortium"/>
            <person name="Kohler A."/>
            <person name="Kuo A."/>
            <person name="Nagy L.G."/>
            <person name="Floudas D."/>
            <person name="Copeland A."/>
            <person name="Barry K.W."/>
            <person name="Cichocki N."/>
            <person name="Veneault-Fourrey C."/>
            <person name="LaButti K."/>
            <person name="Lindquist E.A."/>
            <person name="Lipzen A."/>
            <person name="Lundell T."/>
            <person name="Morin E."/>
            <person name="Murat C."/>
            <person name="Riley R."/>
            <person name="Ohm R."/>
            <person name="Sun H."/>
            <person name="Tunlid A."/>
            <person name="Henrissat B."/>
            <person name="Grigoriev I.V."/>
            <person name="Hibbett D.S."/>
            <person name="Martin F."/>
        </authorList>
    </citation>
    <scope>NUCLEOTIDE SEQUENCE [LARGE SCALE GENOMIC DNA]</scope>
    <source>
        <strain evidence="3">MAFF 305830</strain>
    </source>
</reference>
<evidence type="ECO:0000313" key="2">
    <source>
        <dbReference type="EMBL" id="KIM27979.1"/>
    </source>
</evidence>
<sequence length="303" mass="32911">MIGPTREVYIIHQYAGPPLYKQSNATSSGLERDPNAEFAENIRSLSSTGCGMVHFQREKDALEAWEQYNGKLLDGNRKVLRVQIVVDADESWLNPAERPSDSSPWPQDDAMMDTEPIEAPSANLRVTEPKSELVTSSRGPSKATMSKTTGHVTSSRTQPMAPMSTVKQTNVKPSSKSVSALPLLDRIGSPAAATSDLKNRGSITLGGHSIFLDGSATGYSAVQTIPVHASGLPSKGRVKKGPRRLAKLEAHRQQRFDQPNLPSVYPMQPITNVGQPVRPRAADLDAEMEEYRRSGLMGLGPGR</sequence>
<feature type="compositionally biased region" description="Polar residues" evidence="1">
    <location>
        <begin position="133"/>
        <end position="158"/>
    </location>
</feature>
<feature type="region of interest" description="Disordered" evidence="1">
    <location>
        <begin position="93"/>
        <end position="113"/>
    </location>
</feature>
<feature type="region of interest" description="Disordered" evidence="1">
    <location>
        <begin position="127"/>
        <end position="174"/>
    </location>
</feature>
<reference evidence="2 3" key="1">
    <citation type="submission" date="2014-04" db="EMBL/GenBank/DDBJ databases">
        <authorList>
            <consortium name="DOE Joint Genome Institute"/>
            <person name="Kuo A."/>
            <person name="Zuccaro A."/>
            <person name="Kohler A."/>
            <person name="Nagy L.G."/>
            <person name="Floudas D."/>
            <person name="Copeland A."/>
            <person name="Barry K.W."/>
            <person name="Cichocki N."/>
            <person name="Veneault-Fourrey C."/>
            <person name="LaButti K."/>
            <person name="Lindquist E.A."/>
            <person name="Lipzen A."/>
            <person name="Lundell T."/>
            <person name="Morin E."/>
            <person name="Murat C."/>
            <person name="Sun H."/>
            <person name="Tunlid A."/>
            <person name="Henrissat B."/>
            <person name="Grigoriev I.V."/>
            <person name="Hibbett D.S."/>
            <person name="Martin F."/>
            <person name="Nordberg H.P."/>
            <person name="Cantor M.N."/>
            <person name="Hua S.X."/>
        </authorList>
    </citation>
    <scope>NUCLEOTIDE SEQUENCE [LARGE SCALE GENOMIC DNA]</scope>
    <source>
        <strain evidence="2 3">MAFF 305830</strain>
    </source>
</reference>
<protein>
    <recommendedName>
        <fullName evidence="4">RRM domain-containing protein</fullName>
    </recommendedName>
</protein>
<dbReference type="InterPro" id="IPR012677">
    <property type="entry name" value="Nucleotide-bd_a/b_plait_sf"/>
</dbReference>
<keyword evidence="3" id="KW-1185">Reference proteome</keyword>
<dbReference type="Gene3D" id="3.30.70.330">
    <property type="match status" value="1"/>
</dbReference>
<proteinExistence type="predicted"/>
<organism evidence="2 3">
    <name type="scientific">Serendipita vermifera MAFF 305830</name>
    <dbReference type="NCBI Taxonomy" id="933852"/>
    <lineage>
        <taxon>Eukaryota</taxon>
        <taxon>Fungi</taxon>
        <taxon>Dikarya</taxon>
        <taxon>Basidiomycota</taxon>
        <taxon>Agaricomycotina</taxon>
        <taxon>Agaricomycetes</taxon>
        <taxon>Sebacinales</taxon>
        <taxon>Serendipitaceae</taxon>
        <taxon>Serendipita</taxon>
    </lineage>
</organism>
<evidence type="ECO:0000313" key="3">
    <source>
        <dbReference type="Proteomes" id="UP000054097"/>
    </source>
</evidence>
<dbReference type="AlphaFoldDB" id="A0A0C3B749"/>
<dbReference type="InterPro" id="IPR035979">
    <property type="entry name" value="RBD_domain_sf"/>
</dbReference>
<dbReference type="OrthoDB" id="346839at2759"/>